<comment type="caution">
    <text evidence="1">The sequence shown here is derived from an EMBL/GenBank/DDBJ whole genome shotgun (WGS) entry which is preliminary data.</text>
</comment>
<reference evidence="1 2" key="1">
    <citation type="submission" date="2023-07" db="EMBL/GenBank/DDBJ databases">
        <title>Novel Shewanella species isolated from Baltic Sea sediments.</title>
        <authorList>
            <person name="Martin-Rodriguez A.J."/>
        </authorList>
    </citation>
    <scope>NUCLEOTIDE SEQUENCE [LARGE SCALE GENOMIC DNA]</scope>
    <source>
        <strain evidence="1 2">SP2S1-2</strain>
    </source>
</reference>
<organism evidence="1 2">
    <name type="scientific">Shewanella scandinavica</name>
    <dbReference type="NCBI Taxonomy" id="3063538"/>
    <lineage>
        <taxon>Bacteria</taxon>
        <taxon>Pseudomonadati</taxon>
        <taxon>Pseudomonadota</taxon>
        <taxon>Gammaproteobacteria</taxon>
        <taxon>Alteromonadales</taxon>
        <taxon>Shewanellaceae</taxon>
        <taxon>Shewanella</taxon>
    </lineage>
</organism>
<gene>
    <name evidence="1" type="ORF">Q4Q50_22135</name>
</gene>
<proteinExistence type="predicted"/>
<dbReference type="EMBL" id="JAUOES010000053">
    <property type="protein sequence ID" value="MDT3282987.1"/>
    <property type="molecule type" value="Genomic_DNA"/>
</dbReference>
<dbReference type="RefSeq" id="WP_311901187.1">
    <property type="nucleotide sequence ID" value="NZ_JAUOES010000053.1"/>
</dbReference>
<keyword evidence="2" id="KW-1185">Reference proteome</keyword>
<evidence type="ECO:0000313" key="2">
    <source>
        <dbReference type="Proteomes" id="UP001249505"/>
    </source>
</evidence>
<protein>
    <submittedName>
        <fullName evidence="1">Uncharacterized protein</fullName>
    </submittedName>
</protein>
<name>A0ABU3G8Y7_9GAMM</name>
<evidence type="ECO:0000313" key="1">
    <source>
        <dbReference type="EMBL" id="MDT3282987.1"/>
    </source>
</evidence>
<dbReference type="Proteomes" id="UP001249505">
    <property type="component" value="Unassembled WGS sequence"/>
</dbReference>
<sequence>MALTPEEQALKAALLAIPGHHTMDSPEVQDWLVRAANVLGKHQLDPNEHWVYDSASDMLVKEKKH</sequence>
<accession>A0ABU3G8Y7</accession>